<dbReference type="RefSeq" id="WP_005435352.1">
    <property type="nucleotide sequence ID" value="NZ_JH815516.1"/>
</dbReference>
<name>K1JX87_9BURK</name>
<evidence type="ECO:0000313" key="3">
    <source>
        <dbReference type="EMBL" id="EKB31228.1"/>
    </source>
</evidence>
<protein>
    <recommendedName>
        <fullName evidence="5">Tat (Twin-arginine translocation) pathway signal sequence</fullName>
    </recommendedName>
</protein>
<organism evidence="3 4">
    <name type="scientific">Sutterella wadsworthensis 2_1_59BFAA</name>
    <dbReference type="NCBI Taxonomy" id="742823"/>
    <lineage>
        <taxon>Bacteria</taxon>
        <taxon>Pseudomonadati</taxon>
        <taxon>Pseudomonadota</taxon>
        <taxon>Betaproteobacteria</taxon>
        <taxon>Burkholderiales</taxon>
        <taxon>Sutterellaceae</taxon>
        <taxon>Sutterella</taxon>
    </lineage>
</organism>
<evidence type="ECO:0008006" key="5">
    <source>
        <dbReference type="Google" id="ProtNLM"/>
    </source>
</evidence>
<dbReference type="EMBL" id="ADMG01000031">
    <property type="protein sequence ID" value="EKB31228.1"/>
    <property type="molecule type" value="Genomic_DNA"/>
</dbReference>
<dbReference type="HOGENOM" id="CLU_150713_0_0_4"/>
<feature type="chain" id="PRO_5003850115" description="Tat (Twin-arginine translocation) pathway signal sequence" evidence="2">
    <location>
        <begin position="27"/>
        <end position="143"/>
    </location>
</feature>
<evidence type="ECO:0000256" key="1">
    <source>
        <dbReference type="SAM" id="MobiDB-lite"/>
    </source>
</evidence>
<dbReference type="Proteomes" id="UP000005835">
    <property type="component" value="Unassembled WGS sequence"/>
</dbReference>
<feature type="compositionally biased region" description="Basic and acidic residues" evidence="1">
    <location>
        <begin position="120"/>
        <end position="143"/>
    </location>
</feature>
<evidence type="ECO:0000313" key="4">
    <source>
        <dbReference type="Proteomes" id="UP000005835"/>
    </source>
</evidence>
<feature type="region of interest" description="Disordered" evidence="1">
    <location>
        <begin position="82"/>
        <end position="143"/>
    </location>
</feature>
<feature type="signal peptide" evidence="2">
    <location>
        <begin position="1"/>
        <end position="26"/>
    </location>
</feature>
<evidence type="ECO:0000256" key="2">
    <source>
        <dbReference type="SAM" id="SignalP"/>
    </source>
</evidence>
<comment type="caution">
    <text evidence="3">The sequence shown here is derived from an EMBL/GenBank/DDBJ whole genome shotgun (WGS) entry which is preliminary data.</text>
</comment>
<sequence length="143" mass="16227">MLNRRKVLFGAAALMAAALPAMPVMASDSRLLADILAGVSDALTRDYIRRHYQEGRWDGSHWNYGGRRYTAAEYGRYWSKHYEERREPKKPSGPAKPPQHPQHPQQKPGPQAGRNPPKGPGHDNGRHEGRKNDGRRDNWDGPR</sequence>
<dbReference type="OrthoDB" id="9173908at2"/>
<dbReference type="AlphaFoldDB" id="K1JX87"/>
<feature type="compositionally biased region" description="Low complexity" evidence="1">
    <location>
        <begin position="102"/>
        <end position="112"/>
    </location>
</feature>
<accession>K1JX87</accession>
<proteinExistence type="predicted"/>
<reference evidence="3 4" key="1">
    <citation type="submission" date="2012-05" db="EMBL/GenBank/DDBJ databases">
        <title>The Genome Sequence of Sutterella wadsworthensis 2_1_59BFAA.</title>
        <authorList>
            <consortium name="The Broad Institute Genome Sequencing Platform"/>
            <person name="Earl A."/>
            <person name="Ward D."/>
            <person name="Feldgarden M."/>
            <person name="Gevers D."/>
            <person name="Daigneault M."/>
            <person name="Strauss J."/>
            <person name="Allen-Vercoe E."/>
            <person name="Walker B."/>
            <person name="Young S.K."/>
            <person name="Zeng Q."/>
            <person name="Gargeya S."/>
            <person name="Fitzgerald M."/>
            <person name="Haas B."/>
            <person name="Abouelleil A."/>
            <person name="Alvarado L."/>
            <person name="Arachchi H.M."/>
            <person name="Berlin A.M."/>
            <person name="Chapman S.B."/>
            <person name="Goldberg J."/>
            <person name="Griggs A."/>
            <person name="Gujja S."/>
            <person name="Hansen M."/>
            <person name="Howarth C."/>
            <person name="Imamovic A."/>
            <person name="Larimer J."/>
            <person name="McCowen C."/>
            <person name="Montmayeur A."/>
            <person name="Murphy C."/>
            <person name="Neiman D."/>
            <person name="Pearson M."/>
            <person name="Priest M."/>
            <person name="Roberts A."/>
            <person name="Saif S."/>
            <person name="Shea T."/>
            <person name="Sisk P."/>
            <person name="Sykes S."/>
            <person name="Wortman J."/>
            <person name="Nusbaum C."/>
            <person name="Birren B."/>
        </authorList>
    </citation>
    <scope>NUCLEOTIDE SEQUENCE [LARGE SCALE GENOMIC DNA]</scope>
    <source>
        <strain evidence="3 4">2_1_59BFAA</strain>
    </source>
</reference>
<gene>
    <name evidence="3" type="ORF">HMPREF9465_01333</name>
</gene>
<keyword evidence="4" id="KW-1185">Reference proteome</keyword>
<dbReference type="STRING" id="742823.HMPREF9465_01333"/>
<dbReference type="PATRIC" id="fig|742823.3.peg.1316"/>
<keyword evidence="2" id="KW-0732">Signal</keyword>